<feature type="domain" description="EGF-like" evidence="8">
    <location>
        <begin position="10"/>
        <end position="46"/>
    </location>
</feature>
<feature type="disulfide bond" evidence="7">
    <location>
        <begin position="36"/>
        <end position="45"/>
    </location>
</feature>
<dbReference type="Pfam" id="PF13927">
    <property type="entry name" value="Ig_3"/>
    <property type="match status" value="1"/>
</dbReference>
<keyword evidence="6" id="KW-0393">Immunoglobulin domain</keyword>
<evidence type="ECO:0000259" key="9">
    <source>
        <dbReference type="PROSITE" id="PS50835"/>
    </source>
</evidence>
<dbReference type="InterPro" id="IPR007110">
    <property type="entry name" value="Ig-like_dom"/>
</dbReference>
<dbReference type="SMART" id="SM00408">
    <property type="entry name" value="IGc2"/>
    <property type="match status" value="3"/>
</dbReference>
<dbReference type="Pfam" id="PF00008">
    <property type="entry name" value="EGF"/>
    <property type="match status" value="2"/>
</dbReference>
<dbReference type="InterPro" id="IPR036179">
    <property type="entry name" value="Ig-like_dom_sf"/>
</dbReference>
<dbReference type="InterPro" id="IPR013783">
    <property type="entry name" value="Ig-like_fold"/>
</dbReference>
<dbReference type="FunFam" id="2.10.25.10:FF:000004">
    <property type="entry name" value="Neurogenic locus notch 1"/>
    <property type="match status" value="1"/>
</dbReference>
<dbReference type="AlphaFoldDB" id="A0A6J8DJJ5"/>
<feature type="domain" description="Ig-like" evidence="9">
    <location>
        <begin position="271"/>
        <end position="357"/>
    </location>
</feature>
<comment type="caution">
    <text evidence="7">Lacks conserved residue(s) required for the propagation of feature annotation.</text>
</comment>
<dbReference type="CDD" id="cd00054">
    <property type="entry name" value="EGF_CA"/>
    <property type="match status" value="2"/>
</dbReference>
<dbReference type="PROSITE" id="PS00010">
    <property type="entry name" value="ASX_HYDROXYL"/>
    <property type="match status" value="2"/>
</dbReference>
<feature type="domain" description="Ig-like" evidence="9">
    <location>
        <begin position="184"/>
        <end position="267"/>
    </location>
</feature>
<feature type="domain" description="Ig-like" evidence="9">
    <location>
        <begin position="87"/>
        <end position="164"/>
    </location>
</feature>
<dbReference type="PROSITE" id="PS50026">
    <property type="entry name" value="EGF_3"/>
    <property type="match status" value="2"/>
</dbReference>
<dbReference type="Proteomes" id="UP000507470">
    <property type="component" value="Unassembled WGS sequence"/>
</dbReference>
<dbReference type="SMART" id="SM00409">
    <property type="entry name" value="IG"/>
    <property type="match status" value="3"/>
</dbReference>
<dbReference type="InterPro" id="IPR003598">
    <property type="entry name" value="Ig_sub2"/>
</dbReference>
<dbReference type="SUPFAM" id="SSF48726">
    <property type="entry name" value="Immunoglobulin"/>
    <property type="match status" value="3"/>
</dbReference>
<reference evidence="10 11" key="1">
    <citation type="submission" date="2020-06" db="EMBL/GenBank/DDBJ databases">
        <authorList>
            <person name="Li R."/>
            <person name="Bekaert M."/>
        </authorList>
    </citation>
    <scope>NUCLEOTIDE SEQUENCE [LARGE SCALE GENOMIC DNA]</scope>
    <source>
        <strain evidence="11">wild</strain>
    </source>
</reference>
<keyword evidence="1 7" id="KW-0245">EGF-like domain</keyword>
<dbReference type="PRINTS" id="PR00010">
    <property type="entry name" value="EGFBLOOD"/>
</dbReference>
<dbReference type="PROSITE" id="PS00022">
    <property type="entry name" value="EGF_1"/>
    <property type="match status" value="2"/>
</dbReference>
<dbReference type="SMART" id="SM00181">
    <property type="entry name" value="EGF"/>
    <property type="match status" value="2"/>
</dbReference>
<dbReference type="OrthoDB" id="5985519at2759"/>
<dbReference type="InterPro" id="IPR013098">
    <property type="entry name" value="Ig_I-set"/>
</dbReference>
<evidence type="ECO:0000256" key="1">
    <source>
        <dbReference type="ARBA" id="ARBA00022536"/>
    </source>
</evidence>
<dbReference type="InterPro" id="IPR000152">
    <property type="entry name" value="EGF-type_Asp/Asn_hydroxyl_site"/>
</dbReference>
<evidence type="ECO:0000313" key="10">
    <source>
        <dbReference type="EMBL" id="CAC5407140.1"/>
    </source>
</evidence>
<dbReference type="InterPro" id="IPR001881">
    <property type="entry name" value="EGF-like_Ca-bd_dom"/>
</dbReference>
<gene>
    <name evidence="10" type="ORF">MCOR_40645</name>
</gene>
<sequence>MYNLRRTFIEINECASNPCQNQGRCVDHVLQYACVCAAGYTGKNCEIKFNECASNPCQHSAVCHDLVNRYSCTCKSGYTGTNCEIAPSIMIKPSVSLANIKIVLEGSSFSTILCDAEGIPMPSVTWESLEKPSLPHNAKQIAHYLVFENVSSIDGGHYVCTAKNRVGIDIKVVQVIVKARNEHPHVAPVIHAPSTIQVKYYTEARITCNVTGFPTPNVAWIHNDNPVQSSGNTLVIHSVTNATTGTYTCIATNDAGSSQASILLKVTYDVPKIVSPPVTSVLMAGHAHNFTCIATGHPKPTIIWTYNMFTKHTTDMPSLQLLKHDSVLTLYSVNTQDSGLLTCTAQNEFGEDHVSVSVIVRSPNPVG</sequence>
<dbReference type="GO" id="GO:0005509">
    <property type="term" value="F:calcium ion binding"/>
    <property type="evidence" value="ECO:0007669"/>
    <property type="project" value="InterPro"/>
</dbReference>
<evidence type="ECO:0000256" key="3">
    <source>
        <dbReference type="ARBA" id="ARBA00022737"/>
    </source>
</evidence>
<dbReference type="FunFam" id="2.10.25.10:FF:000122">
    <property type="entry name" value="Protein crumbs homolog 2"/>
    <property type="match status" value="1"/>
</dbReference>
<feature type="disulfide bond" evidence="7">
    <location>
        <begin position="74"/>
        <end position="83"/>
    </location>
</feature>
<dbReference type="GO" id="GO:0098609">
    <property type="term" value="P:cell-cell adhesion"/>
    <property type="evidence" value="ECO:0007669"/>
    <property type="project" value="TreeGrafter"/>
</dbReference>
<evidence type="ECO:0000256" key="2">
    <source>
        <dbReference type="ARBA" id="ARBA00022729"/>
    </source>
</evidence>
<dbReference type="InterPro" id="IPR000742">
    <property type="entry name" value="EGF"/>
</dbReference>
<dbReference type="InterPro" id="IPR003599">
    <property type="entry name" value="Ig_sub"/>
</dbReference>
<keyword evidence="11" id="KW-1185">Reference proteome</keyword>
<dbReference type="SUPFAM" id="SSF57196">
    <property type="entry name" value="EGF/Laminin"/>
    <property type="match status" value="2"/>
</dbReference>
<dbReference type="EMBL" id="CACVKT020007353">
    <property type="protein sequence ID" value="CAC5407140.1"/>
    <property type="molecule type" value="Genomic_DNA"/>
</dbReference>
<dbReference type="Gene3D" id="2.10.25.10">
    <property type="entry name" value="Laminin"/>
    <property type="match status" value="2"/>
</dbReference>
<keyword evidence="3" id="KW-0677">Repeat</keyword>
<proteinExistence type="predicted"/>
<keyword evidence="5" id="KW-0325">Glycoprotein</keyword>
<dbReference type="PROSITE" id="PS01186">
    <property type="entry name" value="EGF_2"/>
    <property type="match status" value="2"/>
</dbReference>
<keyword evidence="4 7" id="KW-1015">Disulfide bond</keyword>
<dbReference type="Pfam" id="PF07679">
    <property type="entry name" value="I-set"/>
    <property type="match status" value="2"/>
</dbReference>
<evidence type="ECO:0000256" key="4">
    <source>
        <dbReference type="ARBA" id="ARBA00023157"/>
    </source>
</evidence>
<protein>
    <submittedName>
        <fullName evidence="10">HMCN</fullName>
    </submittedName>
</protein>
<dbReference type="GO" id="GO:0051240">
    <property type="term" value="P:positive regulation of multicellular organismal process"/>
    <property type="evidence" value="ECO:0007669"/>
    <property type="project" value="UniProtKB-ARBA"/>
</dbReference>
<evidence type="ECO:0000256" key="5">
    <source>
        <dbReference type="ARBA" id="ARBA00023180"/>
    </source>
</evidence>
<accession>A0A6J8DJJ5</accession>
<keyword evidence="2" id="KW-0732">Signal</keyword>
<dbReference type="PROSITE" id="PS50835">
    <property type="entry name" value="IG_LIKE"/>
    <property type="match status" value="3"/>
</dbReference>
<dbReference type="SMART" id="SM00179">
    <property type="entry name" value="EGF_CA"/>
    <property type="match status" value="2"/>
</dbReference>
<dbReference type="PANTHER" id="PTHR44170">
    <property type="entry name" value="PROTEIN SIDEKICK"/>
    <property type="match status" value="1"/>
</dbReference>
<dbReference type="GO" id="GO:0003008">
    <property type="term" value="P:system process"/>
    <property type="evidence" value="ECO:0007669"/>
    <property type="project" value="UniProtKB-ARBA"/>
</dbReference>
<organism evidence="10 11">
    <name type="scientific">Mytilus coruscus</name>
    <name type="common">Sea mussel</name>
    <dbReference type="NCBI Taxonomy" id="42192"/>
    <lineage>
        <taxon>Eukaryota</taxon>
        <taxon>Metazoa</taxon>
        <taxon>Spiralia</taxon>
        <taxon>Lophotrochozoa</taxon>
        <taxon>Mollusca</taxon>
        <taxon>Bivalvia</taxon>
        <taxon>Autobranchia</taxon>
        <taxon>Pteriomorphia</taxon>
        <taxon>Mytilida</taxon>
        <taxon>Mytiloidea</taxon>
        <taxon>Mytilidae</taxon>
        <taxon>Mytilinae</taxon>
        <taxon>Mytilus</taxon>
    </lineage>
</organism>
<dbReference type="FunFam" id="2.60.40.10:FF:000107">
    <property type="entry name" value="Myosin, light chain kinase a"/>
    <property type="match status" value="1"/>
</dbReference>
<evidence type="ECO:0000313" key="11">
    <source>
        <dbReference type="Proteomes" id="UP000507470"/>
    </source>
</evidence>
<feature type="domain" description="EGF-like" evidence="8">
    <location>
        <begin position="48"/>
        <end position="84"/>
    </location>
</feature>
<evidence type="ECO:0000259" key="8">
    <source>
        <dbReference type="PROSITE" id="PS50026"/>
    </source>
</evidence>
<evidence type="ECO:0000256" key="7">
    <source>
        <dbReference type="PROSITE-ProRule" id="PRU00076"/>
    </source>
</evidence>
<dbReference type="PANTHER" id="PTHR44170:SF6">
    <property type="entry name" value="CONTACTIN"/>
    <property type="match status" value="1"/>
</dbReference>
<dbReference type="Gene3D" id="2.60.40.10">
    <property type="entry name" value="Immunoglobulins"/>
    <property type="match status" value="3"/>
</dbReference>
<name>A0A6J8DJJ5_MYTCO</name>
<evidence type="ECO:0000256" key="6">
    <source>
        <dbReference type="ARBA" id="ARBA00023319"/>
    </source>
</evidence>
<dbReference type="GO" id="GO:0016020">
    <property type="term" value="C:membrane"/>
    <property type="evidence" value="ECO:0007669"/>
    <property type="project" value="UniProtKB-SubCell"/>
</dbReference>